<dbReference type="AlphaFoldDB" id="F6DRT9"/>
<sequence length="306" mass="33542">MQKKFGIVLLGSMLAGVLFLGPMGLGQAVEMVKAPFNPAQQKESTVRNTNHLSASPMESSYNQSFVSRAEVATKLVDALDLNLDGYRFFEAPEVKDFFDDVPLNSPAAEAITILGYNGALNTVDRSFGPDEKMPREEMAVILANLMHQKAKISASQPGEIPSVKDLSQVDKEAVEAVQQVVGLKIMDVDQQGNFQPQQGMTQEELNKILANLKQRINTNNSDISARIITDAEGGRKVELSWGEKPSSGYEIKIIDLALEGETLNVTYQTREPSSGSYNSTAITEPKDSHSIPAQYPLNLKIQLQKK</sequence>
<dbReference type="PROSITE" id="PS51272">
    <property type="entry name" value="SLH"/>
    <property type="match status" value="1"/>
</dbReference>
<evidence type="ECO:0000313" key="5">
    <source>
        <dbReference type="Proteomes" id="UP000009234"/>
    </source>
</evidence>
<protein>
    <submittedName>
        <fullName evidence="4">S-layer domain-containing protein</fullName>
    </submittedName>
</protein>
<evidence type="ECO:0000313" key="4">
    <source>
        <dbReference type="EMBL" id="AEG59850.1"/>
    </source>
</evidence>
<proteinExistence type="predicted"/>
<dbReference type="HOGENOM" id="CLU_929778_0_0_9"/>
<evidence type="ECO:0000256" key="1">
    <source>
        <dbReference type="ARBA" id="ARBA00022737"/>
    </source>
</evidence>
<gene>
    <name evidence="4" type="ordered locus">Desru_1585</name>
</gene>
<evidence type="ECO:0000256" key="2">
    <source>
        <dbReference type="SAM" id="MobiDB-lite"/>
    </source>
</evidence>
<dbReference type="Pfam" id="PF14343">
    <property type="entry name" value="PrcB_C"/>
    <property type="match status" value="1"/>
</dbReference>
<dbReference type="eggNOG" id="COG0823">
    <property type="taxonomic scope" value="Bacteria"/>
</dbReference>
<dbReference type="RefSeq" id="WP_013841617.1">
    <property type="nucleotide sequence ID" value="NC_015589.1"/>
</dbReference>
<name>F6DRT9_DESRL</name>
<organism evidence="4 5">
    <name type="scientific">Desulforamulus ruminis (strain ATCC 23193 / DSM 2154 / NCIMB 8452 / DL)</name>
    <name type="common">Desulfotomaculum ruminis</name>
    <dbReference type="NCBI Taxonomy" id="696281"/>
    <lineage>
        <taxon>Bacteria</taxon>
        <taxon>Bacillati</taxon>
        <taxon>Bacillota</taxon>
        <taxon>Clostridia</taxon>
        <taxon>Eubacteriales</taxon>
        <taxon>Peptococcaceae</taxon>
        <taxon>Desulforamulus</taxon>
    </lineage>
</organism>
<dbReference type="KEGG" id="dru:Desru_1585"/>
<keyword evidence="1" id="KW-0677">Repeat</keyword>
<keyword evidence="5" id="KW-1185">Reference proteome</keyword>
<feature type="compositionally biased region" description="Polar residues" evidence="2">
    <location>
        <begin position="269"/>
        <end position="282"/>
    </location>
</feature>
<dbReference type="OrthoDB" id="1738667at2"/>
<accession>F6DRT9</accession>
<evidence type="ECO:0000259" key="3">
    <source>
        <dbReference type="PROSITE" id="PS51272"/>
    </source>
</evidence>
<feature type="domain" description="SLH" evidence="3">
    <location>
        <begin position="94"/>
        <end position="156"/>
    </location>
</feature>
<dbReference type="InterPro" id="IPR001119">
    <property type="entry name" value="SLH_dom"/>
</dbReference>
<reference evidence="5" key="1">
    <citation type="submission" date="2011-05" db="EMBL/GenBank/DDBJ databases">
        <title>Complete sequence of Desulfotomaculum ruminis DSM 2154.</title>
        <authorList>
            <person name="Lucas S."/>
            <person name="Copeland A."/>
            <person name="Lapidus A."/>
            <person name="Cheng J.-F."/>
            <person name="Goodwin L."/>
            <person name="Pitluck S."/>
            <person name="Lu M."/>
            <person name="Detter J.C."/>
            <person name="Han C."/>
            <person name="Tapia R."/>
            <person name="Land M."/>
            <person name="Hauser L."/>
            <person name="Kyrpides N."/>
            <person name="Ivanova N."/>
            <person name="Mikhailova N."/>
            <person name="Pagani I."/>
            <person name="Stams A.J.M."/>
            <person name="Plugge C.M."/>
            <person name="Muyzer G."/>
            <person name="Kuever J."/>
            <person name="Parshina S.N."/>
            <person name="Ivanova A.E."/>
            <person name="Nazina T.N."/>
            <person name="Brambilla E."/>
            <person name="Spring S."/>
            <person name="Klenk H.-P."/>
            <person name="Woyke T."/>
        </authorList>
    </citation>
    <scope>NUCLEOTIDE SEQUENCE [LARGE SCALE GENOMIC DNA]</scope>
    <source>
        <strain evidence="5">ATCC 23193 / DSM 2154 / NCIB 8452 / DL</strain>
    </source>
</reference>
<dbReference type="EMBL" id="CP002780">
    <property type="protein sequence ID" value="AEG59850.1"/>
    <property type="molecule type" value="Genomic_DNA"/>
</dbReference>
<reference evidence="4 5" key="2">
    <citation type="journal article" date="2012" name="Stand. Genomic Sci.">
        <title>Complete genome sequence of the sulfate-reducing firmicute Desulfotomaculum ruminis type strain (DL(T)).</title>
        <authorList>
            <person name="Spring S."/>
            <person name="Visser M."/>
            <person name="Lu M."/>
            <person name="Copeland A."/>
            <person name="Lapidus A."/>
            <person name="Lucas S."/>
            <person name="Cheng J.F."/>
            <person name="Han C."/>
            <person name="Tapia R."/>
            <person name="Goodwin L.A."/>
            <person name="Pitluck S."/>
            <person name="Ivanova N."/>
            <person name="Land M."/>
            <person name="Hauser L."/>
            <person name="Larimer F."/>
            <person name="Rohde M."/>
            <person name="Goker M."/>
            <person name="Detter J.C."/>
            <person name="Kyrpides N.C."/>
            <person name="Woyke T."/>
            <person name="Schaap P.J."/>
            <person name="Plugge C.M."/>
            <person name="Muyzer G."/>
            <person name="Kuever J."/>
            <person name="Pereira I.A."/>
            <person name="Parshina S.N."/>
            <person name="Bernier-Latmani R."/>
            <person name="Stams A.J."/>
            <person name="Klenk H.P."/>
        </authorList>
    </citation>
    <scope>NUCLEOTIDE SEQUENCE [LARGE SCALE GENOMIC DNA]</scope>
    <source>
        <strain evidence="5">ATCC 23193 / DSM 2154 / NCIB 8452 / DL</strain>
    </source>
</reference>
<dbReference type="InterPro" id="IPR025748">
    <property type="entry name" value="PrcB_C_dom"/>
</dbReference>
<dbReference type="Proteomes" id="UP000009234">
    <property type="component" value="Chromosome"/>
</dbReference>
<dbReference type="Pfam" id="PF00395">
    <property type="entry name" value="SLH"/>
    <property type="match status" value="2"/>
</dbReference>
<feature type="region of interest" description="Disordered" evidence="2">
    <location>
        <begin position="269"/>
        <end position="291"/>
    </location>
</feature>
<dbReference type="STRING" id="696281.Desru_1585"/>